<accession>A0AAD9GEN1</accession>
<evidence type="ECO:0000313" key="2">
    <source>
        <dbReference type="EMBL" id="KAK1937124.1"/>
    </source>
</evidence>
<reference evidence="2" key="1">
    <citation type="submission" date="2023-08" db="EMBL/GenBank/DDBJ databases">
        <title>Reference Genome Resource for the Citrus Pathogen Phytophthora citrophthora.</title>
        <authorList>
            <person name="Moller H."/>
            <person name="Coetzee B."/>
            <person name="Rose L.J."/>
            <person name="Van Niekerk J.M."/>
        </authorList>
    </citation>
    <scope>NUCLEOTIDE SEQUENCE</scope>
    <source>
        <strain evidence="2">STE-U-9442</strain>
    </source>
</reference>
<organism evidence="2 3">
    <name type="scientific">Phytophthora citrophthora</name>
    <dbReference type="NCBI Taxonomy" id="4793"/>
    <lineage>
        <taxon>Eukaryota</taxon>
        <taxon>Sar</taxon>
        <taxon>Stramenopiles</taxon>
        <taxon>Oomycota</taxon>
        <taxon>Peronosporomycetes</taxon>
        <taxon>Peronosporales</taxon>
        <taxon>Peronosporaceae</taxon>
        <taxon>Phytophthora</taxon>
    </lineage>
</organism>
<gene>
    <name evidence="2" type="ORF">P3T76_009902</name>
</gene>
<dbReference type="AlphaFoldDB" id="A0AAD9GEN1"/>
<evidence type="ECO:0000256" key="1">
    <source>
        <dbReference type="SAM" id="SignalP"/>
    </source>
</evidence>
<dbReference type="EMBL" id="JASMQC010000020">
    <property type="protein sequence ID" value="KAK1937124.1"/>
    <property type="molecule type" value="Genomic_DNA"/>
</dbReference>
<comment type="caution">
    <text evidence="2">The sequence shown here is derived from an EMBL/GenBank/DDBJ whole genome shotgun (WGS) entry which is preliminary data.</text>
</comment>
<feature type="signal peptide" evidence="1">
    <location>
        <begin position="1"/>
        <end position="20"/>
    </location>
</feature>
<sequence length="117" mass="13289">MRLASILLVSALFMCGSVFSTEGKQAYTVKDTTDDKRLLLSDDYSEERGINLAQLMKLDDEFSAIKQLVTEFAGLKVMKKEALDVFNIMKRGGMSTEQATYISNLFAKYMENPRLYH</sequence>
<dbReference type="Proteomes" id="UP001259832">
    <property type="component" value="Unassembled WGS sequence"/>
</dbReference>
<name>A0AAD9GEN1_9STRA</name>
<feature type="chain" id="PRO_5042297145" description="RxLR effector protein" evidence="1">
    <location>
        <begin position="21"/>
        <end position="117"/>
    </location>
</feature>
<evidence type="ECO:0008006" key="4">
    <source>
        <dbReference type="Google" id="ProtNLM"/>
    </source>
</evidence>
<keyword evidence="3" id="KW-1185">Reference proteome</keyword>
<evidence type="ECO:0000313" key="3">
    <source>
        <dbReference type="Proteomes" id="UP001259832"/>
    </source>
</evidence>
<keyword evidence="1" id="KW-0732">Signal</keyword>
<protein>
    <recommendedName>
        <fullName evidence="4">RxLR effector protein</fullName>
    </recommendedName>
</protein>
<proteinExistence type="predicted"/>